<dbReference type="AlphaFoldDB" id="A0A6T8E248"/>
<reference evidence="1" key="1">
    <citation type="submission" date="2021-01" db="EMBL/GenBank/DDBJ databases">
        <authorList>
            <person name="Corre E."/>
            <person name="Pelletier E."/>
            <person name="Niang G."/>
            <person name="Scheremetjew M."/>
            <person name="Finn R."/>
            <person name="Kale V."/>
            <person name="Holt S."/>
            <person name="Cochrane G."/>
            <person name="Meng A."/>
            <person name="Brown T."/>
            <person name="Cohen L."/>
        </authorList>
    </citation>
    <scope>NUCLEOTIDE SEQUENCE</scope>
    <source>
        <strain evidence="1">CCAP979/52</strain>
    </source>
</reference>
<proteinExistence type="predicted"/>
<protein>
    <submittedName>
        <fullName evidence="1">Uncharacterized protein</fullName>
    </submittedName>
</protein>
<accession>A0A6T8E248</accession>
<dbReference type="EMBL" id="HBEZ01059103">
    <property type="protein sequence ID" value="CAD8661749.1"/>
    <property type="molecule type" value="Transcribed_RNA"/>
</dbReference>
<sequence>MNQRICLSVIINAGLIASDFSYKDFATLCYPEAPCPPAFAGTLDCCQSFGTDAASQLVLNSAAHFQTCAQINSPTGDVAGLKGRSAVTSSDSQQDPQIWITQLTEVDYVASPRVSVTTNWTRSVFEEVPQSIMIPKIDTSSP</sequence>
<organism evidence="1">
    <name type="scientific">Cryptomonas curvata</name>
    <dbReference type="NCBI Taxonomy" id="233186"/>
    <lineage>
        <taxon>Eukaryota</taxon>
        <taxon>Cryptophyceae</taxon>
        <taxon>Cryptomonadales</taxon>
        <taxon>Cryptomonadaceae</taxon>
        <taxon>Cryptomonas</taxon>
    </lineage>
</organism>
<name>A0A6T8E248_9CRYP</name>
<gene>
    <name evidence="1" type="ORF">CCUR1050_LOCUS32417</name>
</gene>
<evidence type="ECO:0000313" key="1">
    <source>
        <dbReference type="EMBL" id="CAD8661749.1"/>
    </source>
</evidence>